<keyword evidence="10" id="KW-0479">Metal-binding</keyword>
<comment type="similarity">
    <text evidence="7 10">Belongs to the fluoride channel Fluc/FEX (TC 1.A.43) family.</text>
</comment>
<dbReference type="Proteomes" id="UP000275356">
    <property type="component" value="Unassembled WGS sequence"/>
</dbReference>
<comment type="caution">
    <text evidence="12">The sequence shown here is derived from an EMBL/GenBank/DDBJ whole genome shotgun (WGS) entry which is preliminary data.</text>
</comment>
<dbReference type="AlphaFoldDB" id="A0A3N2DD40"/>
<proteinExistence type="inferred from homology"/>
<evidence type="ECO:0000256" key="3">
    <source>
        <dbReference type="ARBA" id="ARBA00022692"/>
    </source>
</evidence>
<evidence type="ECO:0000256" key="8">
    <source>
        <dbReference type="ARBA" id="ARBA00035585"/>
    </source>
</evidence>
<gene>
    <name evidence="10" type="primary">fluC</name>
    <name evidence="10" type="synonym">crcB</name>
    <name evidence="12" type="ORF">EDD28_2306</name>
</gene>
<feature type="binding site" evidence="10">
    <location>
        <position position="113"/>
    </location>
    <ligand>
        <name>Na(+)</name>
        <dbReference type="ChEBI" id="CHEBI:29101"/>
        <note>structural</note>
    </ligand>
</feature>
<evidence type="ECO:0000256" key="9">
    <source>
        <dbReference type="ARBA" id="ARBA00049940"/>
    </source>
</evidence>
<feature type="compositionally biased region" description="Low complexity" evidence="11">
    <location>
        <begin position="10"/>
        <end position="26"/>
    </location>
</feature>
<dbReference type="EMBL" id="RKHQ01000001">
    <property type="protein sequence ID" value="ROR97701.1"/>
    <property type="molecule type" value="Genomic_DNA"/>
</dbReference>
<feature type="transmembrane region" description="Helical" evidence="10">
    <location>
        <begin position="138"/>
        <end position="161"/>
    </location>
</feature>
<reference evidence="12 13" key="1">
    <citation type="submission" date="2018-11" db="EMBL/GenBank/DDBJ databases">
        <title>Sequencing the genomes of 1000 actinobacteria strains.</title>
        <authorList>
            <person name="Klenk H.-P."/>
        </authorList>
    </citation>
    <scope>NUCLEOTIDE SEQUENCE [LARGE SCALE GENOMIC DNA]</scope>
    <source>
        <strain evidence="12 13">DSM 13521</strain>
    </source>
</reference>
<feature type="binding site" evidence="10">
    <location>
        <position position="116"/>
    </location>
    <ligand>
        <name>Na(+)</name>
        <dbReference type="ChEBI" id="CHEBI:29101"/>
        <note>structural</note>
    </ligand>
</feature>
<feature type="transmembrane region" description="Helical" evidence="10">
    <location>
        <begin position="68"/>
        <end position="91"/>
    </location>
</feature>
<evidence type="ECO:0000256" key="2">
    <source>
        <dbReference type="ARBA" id="ARBA00022475"/>
    </source>
</evidence>
<evidence type="ECO:0000256" key="4">
    <source>
        <dbReference type="ARBA" id="ARBA00022989"/>
    </source>
</evidence>
<comment type="catalytic activity">
    <reaction evidence="8">
        <text>fluoride(in) = fluoride(out)</text>
        <dbReference type="Rhea" id="RHEA:76159"/>
        <dbReference type="ChEBI" id="CHEBI:17051"/>
    </reaction>
    <physiologicalReaction direction="left-to-right" evidence="8">
        <dbReference type="Rhea" id="RHEA:76160"/>
    </physiologicalReaction>
</comment>
<evidence type="ECO:0000313" key="13">
    <source>
        <dbReference type="Proteomes" id="UP000275356"/>
    </source>
</evidence>
<feature type="transmembrane region" description="Helical" evidence="10">
    <location>
        <begin position="103"/>
        <end position="126"/>
    </location>
</feature>
<dbReference type="InterPro" id="IPR003691">
    <property type="entry name" value="FluC"/>
</dbReference>
<evidence type="ECO:0000256" key="5">
    <source>
        <dbReference type="ARBA" id="ARBA00023136"/>
    </source>
</evidence>
<organism evidence="12 13">
    <name type="scientific">Salana multivorans</name>
    <dbReference type="NCBI Taxonomy" id="120377"/>
    <lineage>
        <taxon>Bacteria</taxon>
        <taxon>Bacillati</taxon>
        <taxon>Actinomycetota</taxon>
        <taxon>Actinomycetes</taxon>
        <taxon>Micrococcales</taxon>
        <taxon>Beutenbergiaceae</taxon>
        <taxon>Salana</taxon>
    </lineage>
</organism>
<dbReference type="RefSeq" id="WP_211339172.1">
    <property type="nucleotide sequence ID" value="NZ_CALFQU010000018.1"/>
</dbReference>
<accession>A0A3N2DD40</accession>
<keyword evidence="10" id="KW-0813">Transport</keyword>
<protein>
    <recommendedName>
        <fullName evidence="10">Fluoride-specific ion channel FluC</fullName>
    </recommendedName>
</protein>
<dbReference type="HAMAP" id="MF_00454">
    <property type="entry name" value="FluC"/>
    <property type="match status" value="1"/>
</dbReference>
<name>A0A3N2DD40_9MICO</name>
<sequence length="171" mass="16737">MTAPAHTPTDPDIGAAVDPDPAGAAASTGGPRPVHLRAGSLLLVLLGGTLGTGAREAISLAAPSADGIPYAILGINLTGAFLLGVLLDALARGGPDRGRRRSARLLLGTGVMGGFTTYSALAVGTATLLGNGAVAAGIGYGLTTVLVGAVATWAGIAVAAATHRRSRRAVR</sequence>
<keyword evidence="10" id="KW-0406">Ion transport</keyword>
<keyword evidence="2 10" id="KW-1003">Cell membrane</keyword>
<keyword evidence="10" id="KW-0915">Sodium</keyword>
<comment type="function">
    <text evidence="9 10">Fluoride-specific ion channel. Important for reducing fluoride concentration in the cell, thus reducing its toxicity.</text>
</comment>
<evidence type="ECO:0000256" key="1">
    <source>
        <dbReference type="ARBA" id="ARBA00004651"/>
    </source>
</evidence>
<keyword evidence="3 10" id="KW-0812">Transmembrane</keyword>
<comment type="subcellular location">
    <subcellularLocation>
        <location evidence="1 10">Cell membrane</location>
        <topology evidence="1 10">Multi-pass membrane protein</topology>
    </subcellularLocation>
</comment>
<evidence type="ECO:0000256" key="10">
    <source>
        <dbReference type="HAMAP-Rule" id="MF_00454"/>
    </source>
</evidence>
<evidence type="ECO:0000313" key="12">
    <source>
        <dbReference type="EMBL" id="ROR97701.1"/>
    </source>
</evidence>
<dbReference type="GO" id="GO:0005886">
    <property type="term" value="C:plasma membrane"/>
    <property type="evidence" value="ECO:0007669"/>
    <property type="project" value="UniProtKB-SubCell"/>
</dbReference>
<keyword evidence="4 10" id="KW-1133">Transmembrane helix</keyword>
<evidence type="ECO:0000256" key="7">
    <source>
        <dbReference type="ARBA" id="ARBA00035120"/>
    </source>
</evidence>
<feature type="region of interest" description="Disordered" evidence="11">
    <location>
        <begin position="1"/>
        <end position="31"/>
    </location>
</feature>
<keyword evidence="13" id="KW-1185">Reference proteome</keyword>
<dbReference type="Pfam" id="PF02537">
    <property type="entry name" value="CRCB"/>
    <property type="match status" value="1"/>
</dbReference>
<dbReference type="GO" id="GO:0062054">
    <property type="term" value="F:fluoride channel activity"/>
    <property type="evidence" value="ECO:0007669"/>
    <property type="project" value="UniProtKB-UniRule"/>
</dbReference>
<evidence type="ECO:0000256" key="11">
    <source>
        <dbReference type="SAM" id="MobiDB-lite"/>
    </source>
</evidence>
<evidence type="ECO:0000256" key="6">
    <source>
        <dbReference type="ARBA" id="ARBA00023303"/>
    </source>
</evidence>
<comment type="activity regulation">
    <text evidence="10">Na(+) is not transported, but it plays an essential structural role and its presence is essential for fluoride channel function.</text>
</comment>
<dbReference type="GO" id="GO:0140114">
    <property type="term" value="P:cellular detoxification of fluoride"/>
    <property type="evidence" value="ECO:0007669"/>
    <property type="project" value="UniProtKB-UniRule"/>
</dbReference>
<dbReference type="GO" id="GO:0046872">
    <property type="term" value="F:metal ion binding"/>
    <property type="evidence" value="ECO:0007669"/>
    <property type="project" value="UniProtKB-KW"/>
</dbReference>
<keyword evidence="6 10" id="KW-0407">Ion channel</keyword>
<keyword evidence="5 10" id="KW-0472">Membrane</keyword>